<dbReference type="InterPro" id="IPR050625">
    <property type="entry name" value="ParA/MinD_ATPase"/>
</dbReference>
<dbReference type="OrthoDB" id="8531995at2"/>
<feature type="region of interest" description="Disordered" evidence="2">
    <location>
        <begin position="418"/>
        <end position="453"/>
    </location>
</feature>
<dbReference type="GO" id="GO:0005829">
    <property type="term" value="C:cytosol"/>
    <property type="evidence" value="ECO:0007669"/>
    <property type="project" value="TreeGrafter"/>
</dbReference>
<dbReference type="GO" id="GO:0009898">
    <property type="term" value="C:cytoplasmic side of plasma membrane"/>
    <property type="evidence" value="ECO:0007669"/>
    <property type="project" value="TreeGrafter"/>
</dbReference>
<dbReference type="AlphaFoldDB" id="A0A226X3Y2"/>
<proteinExistence type="predicted"/>
<evidence type="ECO:0000256" key="2">
    <source>
        <dbReference type="SAM" id="MobiDB-lite"/>
    </source>
</evidence>
<dbReference type="PROSITE" id="PS50110">
    <property type="entry name" value="RESPONSE_REGULATORY"/>
    <property type="match status" value="1"/>
</dbReference>
<gene>
    <name evidence="4" type="ORF">BSU04_13605</name>
</gene>
<comment type="caution">
    <text evidence="1">Lacks conserved residue(s) required for the propagation of feature annotation.</text>
</comment>
<dbReference type="GO" id="GO:0016887">
    <property type="term" value="F:ATP hydrolysis activity"/>
    <property type="evidence" value="ECO:0007669"/>
    <property type="project" value="TreeGrafter"/>
</dbReference>
<sequence length="467" mass="49886">MNARVLSLTDVQARAPGVRFLCVCSDAGRRAWLERALGTLGALEHVPFDAVALMPKISTLGATMVFIDFARAPLEAPEASIASATAMATAVHDAFPGLAIVALGSLQQSASAIAALRAGVRDFIDVEGEPEEALRIAKQLIEQASQSAKTEHIANRHGHITVLLGARVGMGVSTLAANLAVRLQKRGAAALKSFALLDLGIPAADSSVLLDTQSEFNFVDAVRNLRRFDQTFVHTAFGRHPSGLAVTTLPPDLTAMREVSYASAVNLVNRLRTFFDHQIVDLGGFTNLEFVAQMVRAADNVWLVCDPNVASVVSAMELLEGMRVYDVDARLPKDREAADAPQKLHLVVNKFDPTLQFGAEQIAERLGLPLLAILPARAQALGRAVNQGRLLADIAERDAYVRALDPLVARLGGHKMTGADSVASTSAPLPDGMDADALNHNKADSADAPSGSRQFLKRLFPTFTKRS</sequence>
<protein>
    <submittedName>
        <fullName evidence="4">Type II/IV secretion system ATPase TadZ/CpaE, associated with Flp pilus assembly</fullName>
    </submittedName>
</protein>
<organism evidence="4 5">
    <name type="scientific">Caballeronia sordidicola</name>
    <name type="common">Burkholderia sordidicola</name>
    <dbReference type="NCBI Taxonomy" id="196367"/>
    <lineage>
        <taxon>Bacteria</taxon>
        <taxon>Pseudomonadati</taxon>
        <taxon>Pseudomonadota</taxon>
        <taxon>Betaproteobacteria</taxon>
        <taxon>Burkholderiales</taxon>
        <taxon>Burkholderiaceae</taxon>
        <taxon>Caballeronia</taxon>
    </lineage>
</organism>
<dbReference type="PANTHER" id="PTHR43384:SF13">
    <property type="entry name" value="SLR0110 PROTEIN"/>
    <property type="match status" value="1"/>
</dbReference>
<dbReference type="GO" id="GO:0000160">
    <property type="term" value="P:phosphorelay signal transduction system"/>
    <property type="evidence" value="ECO:0007669"/>
    <property type="project" value="InterPro"/>
</dbReference>
<dbReference type="RefSeq" id="WP_144021215.1">
    <property type="nucleotide sequence ID" value="NZ_MTHB01000076.1"/>
</dbReference>
<dbReference type="PANTHER" id="PTHR43384">
    <property type="entry name" value="SEPTUM SITE-DETERMINING PROTEIN MIND HOMOLOG, CHLOROPLASTIC-RELATED"/>
    <property type="match status" value="1"/>
</dbReference>
<dbReference type="GO" id="GO:0051782">
    <property type="term" value="P:negative regulation of cell division"/>
    <property type="evidence" value="ECO:0007669"/>
    <property type="project" value="TreeGrafter"/>
</dbReference>
<comment type="caution">
    <text evidence="4">The sequence shown here is derived from an EMBL/GenBank/DDBJ whole genome shotgun (WGS) entry which is preliminary data.</text>
</comment>
<dbReference type="EMBL" id="MTHB01000076">
    <property type="protein sequence ID" value="OXC78154.1"/>
    <property type="molecule type" value="Genomic_DNA"/>
</dbReference>
<dbReference type="Proteomes" id="UP000214720">
    <property type="component" value="Unassembled WGS sequence"/>
</dbReference>
<dbReference type="Gene3D" id="3.40.50.2300">
    <property type="match status" value="1"/>
</dbReference>
<dbReference type="GO" id="GO:0005524">
    <property type="term" value="F:ATP binding"/>
    <property type="evidence" value="ECO:0007669"/>
    <property type="project" value="TreeGrafter"/>
</dbReference>
<dbReference type="InterPro" id="IPR001789">
    <property type="entry name" value="Sig_transdc_resp-reg_receiver"/>
</dbReference>
<dbReference type="SUPFAM" id="SSF52540">
    <property type="entry name" value="P-loop containing nucleoside triphosphate hydrolases"/>
    <property type="match status" value="1"/>
</dbReference>
<reference evidence="5" key="1">
    <citation type="submission" date="2017-01" db="EMBL/GenBank/DDBJ databases">
        <title>Genome Analysis of Deinococcus marmoris KOPRI26562.</title>
        <authorList>
            <person name="Kim J.H."/>
            <person name="Oh H.-M."/>
        </authorList>
    </citation>
    <scope>NUCLEOTIDE SEQUENCE [LARGE SCALE GENOMIC DNA]</scope>
    <source>
        <strain evidence="5">PAMC 26633</strain>
    </source>
</reference>
<evidence type="ECO:0000259" key="3">
    <source>
        <dbReference type="PROSITE" id="PS50110"/>
    </source>
</evidence>
<name>A0A226X3Y2_CABSO</name>
<evidence type="ECO:0000313" key="5">
    <source>
        <dbReference type="Proteomes" id="UP000214720"/>
    </source>
</evidence>
<evidence type="ECO:0000313" key="4">
    <source>
        <dbReference type="EMBL" id="OXC78154.1"/>
    </source>
</evidence>
<feature type="domain" description="Response regulatory" evidence="3">
    <location>
        <begin position="19"/>
        <end position="141"/>
    </location>
</feature>
<evidence type="ECO:0000256" key="1">
    <source>
        <dbReference type="PROSITE-ProRule" id="PRU00169"/>
    </source>
</evidence>
<accession>A0A226X3Y2</accession>
<dbReference type="Gene3D" id="3.40.50.300">
    <property type="entry name" value="P-loop containing nucleotide triphosphate hydrolases"/>
    <property type="match status" value="1"/>
</dbReference>
<dbReference type="InterPro" id="IPR027417">
    <property type="entry name" value="P-loop_NTPase"/>
</dbReference>